<comment type="similarity">
    <text evidence="1">Belongs to the LysR transcriptional regulatory family.</text>
</comment>
<dbReference type="AlphaFoldDB" id="A0A286GHN7"/>
<keyword evidence="4" id="KW-0804">Transcription</keyword>
<keyword evidence="7" id="KW-1185">Reference proteome</keyword>
<evidence type="ECO:0000313" key="7">
    <source>
        <dbReference type="Proteomes" id="UP000219621"/>
    </source>
</evidence>
<dbReference type="Gene3D" id="1.10.10.10">
    <property type="entry name" value="Winged helix-like DNA-binding domain superfamily/Winged helix DNA-binding domain"/>
    <property type="match status" value="1"/>
</dbReference>
<dbReference type="InterPro" id="IPR036388">
    <property type="entry name" value="WH-like_DNA-bd_sf"/>
</dbReference>
<dbReference type="InterPro" id="IPR036390">
    <property type="entry name" value="WH_DNA-bd_sf"/>
</dbReference>
<name>A0A286GHN7_9PROT</name>
<organism evidence="6 7">
    <name type="scientific">Caenispirillum bisanense</name>
    <dbReference type="NCBI Taxonomy" id="414052"/>
    <lineage>
        <taxon>Bacteria</taxon>
        <taxon>Pseudomonadati</taxon>
        <taxon>Pseudomonadota</taxon>
        <taxon>Alphaproteobacteria</taxon>
        <taxon>Rhodospirillales</taxon>
        <taxon>Novispirillaceae</taxon>
        <taxon>Caenispirillum</taxon>
    </lineage>
</organism>
<dbReference type="PANTHER" id="PTHR30537:SF3">
    <property type="entry name" value="TRANSCRIPTIONAL REGULATORY PROTEIN"/>
    <property type="match status" value="1"/>
</dbReference>
<keyword evidence="2" id="KW-0805">Transcription regulation</keyword>
<proteinExistence type="inferred from homology"/>
<keyword evidence="3 6" id="KW-0238">DNA-binding</keyword>
<dbReference type="SUPFAM" id="SSF53850">
    <property type="entry name" value="Periplasmic binding protein-like II"/>
    <property type="match status" value="1"/>
</dbReference>
<dbReference type="PROSITE" id="PS50931">
    <property type="entry name" value="HTH_LYSR"/>
    <property type="match status" value="1"/>
</dbReference>
<accession>A0A286GHN7</accession>
<evidence type="ECO:0000313" key="6">
    <source>
        <dbReference type="EMBL" id="SOD95045.1"/>
    </source>
</evidence>
<dbReference type="PRINTS" id="PR00039">
    <property type="entry name" value="HTHLYSR"/>
</dbReference>
<evidence type="ECO:0000256" key="1">
    <source>
        <dbReference type="ARBA" id="ARBA00009437"/>
    </source>
</evidence>
<dbReference type="Pfam" id="PF03466">
    <property type="entry name" value="LysR_substrate"/>
    <property type="match status" value="1"/>
</dbReference>
<sequence>MDWDDVRVVVAVAQGGTLSAAARVLGVNQTTAARRLAALEAALGATLFTRADGRHVPTPLGEAVAARGAAMAAEADAIARLVAEGGDAAAAGSVRLTATDGIVTHFLVPRLGAFWARWPRIALEIVPGAGTLNLTRREADMALRLNRPQDSGVVARKVADLGWAPYGAAADGRVGLTERSWVGYDDALAHLPEARWAERARGGAPVILRTPHVVALLEAVAAGHGIGVLPCWMGDADPRLVRLSDDPPGRRECWLVIHEALRRQARVRAVAEWLTALFDQERARLLG</sequence>
<evidence type="ECO:0000256" key="3">
    <source>
        <dbReference type="ARBA" id="ARBA00023125"/>
    </source>
</evidence>
<protein>
    <submittedName>
        <fullName evidence="6">DNA-binding transcriptional regulator, LysR family</fullName>
    </submittedName>
</protein>
<reference evidence="6 7" key="1">
    <citation type="submission" date="2017-09" db="EMBL/GenBank/DDBJ databases">
        <authorList>
            <person name="Ehlers B."/>
            <person name="Leendertz F.H."/>
        </authorList>
    </citation>
    <scope>NUCLEOTIDE SEQUENCE [LARGE SCALE GENOMIC DNA]</scope>
    <source>
        <strain evidence="6 7">USBA 140</strain>
    </source>
</reference>
<evidence type="ECO:0000259" key="5">
    <source>
        <dbReference type="PROSITE" id="PS50931"/>
    </source>
</evidence>
<dbReference type="RefSeq" id="WP_176525125.1">
    <property type="nucleotide sequence ID" value="NZ_OCNJ01000004.1"/>
</dbReference>
<dbReference type="SUPFAM" id="SSF46785">
    <property type="entry name" value="Winged helix' DNA-binding domain"/>
    <property type="match status" value="1"/>
</dbReference>
<dbReference type="Gene3D" id="3.40.190.290">
    <property type="match status" value="1"/>
</dbReference>
<dbReference type="InterPro" id="IPR005119">
    <property type="entry name" value="LysR_subst-bd"/>
</dbReference>
<evidence type="ECO:0000256" key="2">
    <source>
        <dbReference type="ARBA" id="ARBA00023015"/>
    </source>
</evidence>
<dbReference type="InterPro" id="IPR058163">
    <property type="entry name" value="LysR-type_TF_proteobact-type"/>
</dbReference>
<dbReference type="GO" id="GO:0043565">
    <property type="term" value="F:sequence-specific DNA binding"/>
    <property type="evidence" value="ECO:0007669"/>
    <property type="project" value="TreeGrafter"/>
</dbReference>
<feature type="domain" description="HTH lysR-type" evidence="5">
    <location>
        <begin position="1"/>
        <end position="58"/>
    </location>
</feature>
<dbReference type="Proteomes" id="UP000219621">
    <property type="component" value="Unassembled WGS sequence"/>
</dbReference>
<dbReference type="GO" id="GO:0006351">
    <property type="term" value="P:DNA-templated transcription"/>
    <property type="evidence" value="ECO:0007669"/>
    <property type="project" value="TreeGrafter"/>
</dbReference>
<dbReference type="GO" id="GO:0003700">
    <property type="term" value="F:DNA-binding transcription factor activity"/>
    <property type="evidence" value="ECO:0007669"/>
    <property type="project" value="InterPro"/>
</dbReference>
<dbReference type="PANTHER" id="PTHR30537">
    <property type="entry name" value="HTH-TYPE TRANSCRIPTIONAL REGULATOR"/>
    <property type="match status" value="1"/>
</dbReference>
<evidence type="ECO:0000256" key="4">
    <source>
        <dbReference type="ARBA" id="ARBA00023163"/>
    </source>
</evidence>
<dbReference type="EMBL" id="OCNJ01000004">
    <property type="protein sequence ID" value="SOD95045.1"/>
    <property type="molecule type" value="Genomic_DNA"/>
</dbReference>
<dbReference type="InterPro" id="IPR000847">
    <property type="entry name" value="LysR_HTH_N"/>
</dbReference>
<gene>
    <name evidence="6" type="ORF">SAMN05421508_104208</name>
</gene>
<dbReference type="Pfam" id="PF00126">
    <property type="entry name" value="HTH_1"/>
    <property type="match status" value="1"/>
</dbReference>